<dbReference type="InterPro" id="IPR020449">
    <property type="entry name" value="Tscrpt_reg_AraC-type_HTH"/>
</dbReference>
<dbReference type="Pfam" id="PF12833">
    <property type="entry name" value="HTH_18"/>
    <property type="match status" value="1"/>
</dbReference>
<sequence length="753" mass="85054">MKKLLAFRLKTKSIFVKLLLGFMAVIALLLSFNVFSFGFFRHNIRDEIIRYNLANLTHTTTRYEEHLQLVHNVASGLFLNNKVRALDKPGVDYIEAQKVIAELQNTVSNPLLYLDNLFVYDTRNSFVFEKTIGADAAAMLNEHFHNERLTHDFWKGEIARTSGFTIYPATTFTETTYSIETGKTGLVLPFLVKSSLYPNFAIIGFIDANRIFRAYHQSINDNFFILNGNGEPLFVSNATGVKHVPELPPDRSYVVHDRSYYFYSKGAGSGFTYVNVVPDASISSQIVRLNMTLIALLAAAVVVSAGVSVLFAVRFHNPVKRIVESIRGMNASATVANHANELEMIRENIGLIERRNEAVHKDLEAKNNLLRYYGYMNKLKRIHSAFQPDDALSGEPDAGRGPYLFVLFQLSFKRRFYQVVGDVEEKATYFVREFVRQTMDGRLSGAQTFQAERDQILTLVPADRVDDRLREALGQIERVVGEDMEYCFLTIAVSSVHADSSEMTAAYEEALRLLRRRPFHDRTMILYGDAEAGAADAVVPPGMEQEFDVQLAEGNKTEAVQAMRRMVAYLAKRNGDAASFRRFADELTAKLAKTAAALLLAPPEPGGPGAEADTLLLYTPDELAEELEKRIASTCDRIRLKKEERDPIVGFALEYIDGHYDEDVSLDTVAGKLGITGGYLSTYFKDKTGTNFVDRLNDVRIRHAMRLLLETDLRIQEIAERVGYQNMNSFYRMFKKFSGVTPTDYRKRQKGEP</sequence>
<evidence type="ECO:0000256" key="2">
    <source>
        <dbReference type="ARBA" id="ARBA00023125"/>
    </source>
</evidence>
<feature type="transmembrane region" description="Helical" evidence="4">
    <location>
        <begin position="291"/>
        <end position="313"/>
    </location>
</feature>
<dbReference type="Proteomes" id="UP000247476">
    <property type="component" value="Unassembled WGS sequence"/>
</dbReference>
<feature type="domain" description="HTH araC/xylS-type" evidence="5">
    <location>
        <begin position="650"/>
        <end position="748"/>
    </location>
</feature>
<dbReference type="PANTHER" id="PTHR43280:SF28">
    <property type="entry name" value="HTH-TYPE TRANSCRIPTIONAL ACTIVATOR RHAS"/>
    <property type="match status" value="1"/>
</dbReference>
<dbReference type="GO" id="GO:0043565">
    <property type="term" value="F:sequence-specific DNA binding"/>
    <property type="evidence" value="ECO:0007669"/>
    <property type="project" value="InterPro"/>
</dbReference>
<evidence type="ECO:0000259" key="5">
    <source>
        <dbReference type="PROSITE" id="PS01124"/>
    </source>
</evidence>
<accession>A0A2V5KVY7</accession>
<dbReference type="GO" id="GO:0003700">
    <property type="term" value="F:DNA-binding transcription factor activity"/>
    <property type="evidence" value="ECO:0007669"/>
    <property type="project" value="InterPro"/>
</dbReference>
<dbReference type="PRINTS" id="PR00032">
    <property type="entry name" value="HTHARAC"/>
</dbReference>
<evidence type="ECO:0000313" key="6">
    <source>
        <dbReference type="EMBL" id="PYI56377.1"/>
    </source>
</evidence>
<dbReference type="PANTHER" id="PTHR43280">
    <property type="entry name" value="ARAC-FAMILY TRANSCRIPTIONAL REGULATOR"/>
    <property type="match status" value="1"/>
</dbReference>
<comment type="caution">
    <text evidence="6">The sequence shown here is derived from an EMBL/GenBank/DDBJ whole genome shotgun (WGS) entry which is preliminary data.</text>
</comment>
<keyword evidence="4" id="KW-0812">Transmembrane</keyword>
<dbReference type="PROSITE" id="PS00041">
    <property type="entry name" value="HTH_ARAC_FAMILY_1"/>
    <property type="match status" value="1"/>
</dbReference>
<keyword evidence="4" id="KW-0472">Membrane</keyword>
<evidence type="ECO:0000256" key="1">
    <source>
        <dbReference type="ARBA" id="ARBA00023015"/>
    </source>
</evidence>
<dbReference type="InterPro" id="IPR009057">
    <property type="entry name" value="Homeodomain-like_sf"/>
</dbReference>
<dbReference type="SUPFAM" id="SSF46689">
    <property type="entry name" value="Homeodomain-like"/>
    <property type="match status" value="2"/>
</dbReference>
<reference evidence="6 7" key="1">
    <citation type="submission" date="2018-05" db="EMBL/GenBank/DDBJ databases">
        <title>Paenibacillus flagellatus sp. nov., isolated from selenium mineral soil.</title>
        <authorList>
            <person name="Dai X."/>
        </authorList>
    </citation>
    <scope>NUCLEOTIDE SEQUENCE [LARGE SCALE GENOMIC DNA]</scope>
    <source>
        <strain evidence="6 7">DXL2</strain>
    </source>
</reference>
<dbReference type="Pfam" id="PF17853">
    <property type="entry name" value="GGDEF_2"/>
    <property type="match status" value="1"/>
</dbReference>
<name>A0A2V5KVY7_9BACL</name>
<keyword evidence="2" id="KW-0238">DNA-binding</keyword>
<keyword evidence="7" id="KW-1185">Reference proteome</keyword>
<evidence type="ECO:0000313" key="7">
    <source>
        <dbReference type="Proteomes" id="UP000247476"/>
    </source>
</evidence>
<keyword evidence="1" id="KW-0805">Transcription regulation</keyword>
<keyword evidence="4" id="KW-1133">Transmembrane helix</keyword>
<proteinExistence type="predicted"/>
<dbReference type="PROSITE" id="PS01124">
    <property type="entry name" value="HTH_ARAC_FAMILY_2"/>
    <property type="match status" value="1"/>
</dbReference>
<evidence type="ECO:0000256" key="4">
    <source>
        <dbReference type="SAM" id="Phobius"/>
    </source>
</evidence>
<organism evidence="6 7">
    <name type="scientific">Paenibacillus flagellatus</name>
    <dbReference type="NCBI Taxonomy" id="2211139"/>
    <lineage>
        <taxon>Bacteria</taxon>
        <taxon>Bacillati</taxon>
        <taxon>Bacillota</taxon>
        <taxon>Bacilli</taxon>
        <taxon>Bacillales</taxon>
        <taxon>Paenibacillaceae</taxon>
        <taxon>Paenibacillus</taxon>
    </lineage>
</organism>
<dbReference type="RefSeq" id="WP_110838903.1">
    <property type="nucleotide sequence ID" value="NZ_QJVJ01000002.1"/>
</dbReference>
<dbReference type="InterPro" id="IPR018060">
    <property type="entry name" value="HTH_AraC"/>
</dbReference>
<gene>
    <name evidence="6" type="ORF">DLM86_05195</name>
</gene>
<dbReference type="EMBL" id="QJVJ01000002">
    <property type="protein sequence ID" value="PYI56377.1"/>
    <property type="molecule type" value="Genomic_DNA"/>
</dbReference>
<dbReference type="Gene3D" id="1.10.10.60">
    <property type="entry name" value="Homeodomain-like"/>
    <property type="match status" value="2"/>
</dbReference>
<keyword evidence="3" id="KW-0804">Transcription</keyword>
<evidence type="ECO:0000256" key="3">
    <source>
        <dbReference type="ARBA" id="ARBA00023163"/>
    </source>
</evidence>
<dbReference type="InterPro" id="IPR041522">
    <property type="entry name" value="CdaR_GGDEF"/>
</dbReference>
<dbReference type="InterPro" id="IPR018062">
    <property type="entry name" value="HTH_AraC-typ_CS"/>
</dbReference>
<dbReference type="AlphaFoldDB" id="A0A2V5KVY7"/>
<dbReference type="SMART" id="SM00342">
    <property type="entry name" value="HTH_ARAC"/>
    <property type="match status" value="1"/>
</dbReference>
<protein>
    <recommendedName>
        <fullName evidence="5">HTH araC/xylS-type domain-containing protein</fullName>
    </recommendedName>
</protein>